<dbReference type="Proteomes" id="UP000199759">
    <property type="component" value="Unassembled WGS sequence"/>
</dbReference>
<dbReference type="InterPro" id="IPR050356">
    <property type="entry name" value="SulA_CellDiv_inhibitor"/>
</dbReference>
<dbReference type="SUPFAM" id="SSF56672">
    <property type="entry name" value="DNA/RNA polymerases"/>
    <property type="match status" value="1"/>
</dbReference>
<name>A0A1G9WAZ9_9PROT</name>
<gene>
    <name evidence="3" type="ORF">SAMN04488568_12336</name>
</gene>
<proteinExistence type="predicted"/>
<accession>A0A1G9WAZ9</accession>
<dbReference type="PANTHER" id="PTHR35369">
    <property type="entry name" value="BLR3025 PROTEIN-RELATED"/>
    <property type="match status" value="1"/>
</dbReference>
<dbReference type="AlphaFoldDB" id="A0A1G9WAZ9"/>
<keyword evidence="1" id="KW-0227">DNA damage</keyword>
<dbReference type="EMBL" id="FNHG01000023">
    <property type="protein sequence ID" value="SDM81401.1"/>
    <property type="molecule type" value="Genomic_DNA"/>
</dbReference>
<dbReference type="Gene3D" id="1.10.150.20">
    <property type="entry name" value="5' to 3' exonuclease, C-terminal subdomain"/>
    <property type="match status" value="1"/>
</dbReference>
<dbReference type="InterPro" id="IPR045443">
    <property type="entry name" value="DUF6504"/>
</dbReference>
<protein>
    <submittedName>
        <fullName evidence="3">Protein ImuB</fullName>
    </submittedName>
</protein>
<dbReference type="CDD" id="cd03468">
    <property type="entry name" value="PolY_like"/>
    <property type="match status" value="1"/>
</dbReference>
<reference evidence="3 4" key="1">
    <citation type="submission" date="2016-10" db="EMBL/GenBank/DDBJ databases">
        <authorList>
            <person name="de Groot N.N."/>
        </authorList>
    </citation>
    <scope>NUCLEOTIDE SEQUENCE [LARGE SCALE GENOMIC DNA]</scope>
    <source>
        <strain evidence="3 4">DSM 16077</strain>
    </source>
</reference>
<dbReference type="GO" id="GO:0006281">
    <property type="term" value="P:DNA repair"/>
    <property type="evidence" value="ECO:0007669"/>
    <property type="project" value="TreeGrafter"/>
</dbReference>
<dbReference type="Pfam" id="PF20114">
    <property type="entry name" value="DUF6504"/>
    <property type="match status" value="1"/>
</dbReference>
<evidence type="ECO:0000313" key="3">
    <source>
        <dbReference type="EMBL" id="SDM81401.1"/>
    </source>
</evidence>
<feature type="domain" description="DUF6504" evidence="2">
    <location>
        <begin position="385"/>
        <end position="464"/>
    </location>
</feature>
<evidence type="ECO:0000256" key="1">
    <source>
        <dbReference type="ARBA" id="ARBA00022763"/>
    </source>
</evidence>
<dbReference type="InterPro" id="IPR043502">
    <property type="entry name" value="DNA/RNA_pol_sf"/>
</dbReference>
<evidence type="ECO:0000259" key="2">
    <source>
        <dbReference type="Pfam" id="PF20114"/>
    </source>
</evidence>
<dbReference type="PANTHER" id="PTHR35369:SF2">
    <property type="entry name" value="BLR3025 PROTEIN"/>
    <property type="match status" value="1"/>
</dbReference>
<organism evidence="3 4">
    <name type="scientific">Maricaulis salignorans</name>
    <dbReference type="NCBI Taxonomy" id="144026"/>
    <lineage>
        <taxon>Bacteria</taxon>
        <taxon>Pseudomonadati</taxon>
        <taxon>Pseudomonadota</taxon>
        <taxon>Alphaproteobacteria</taxon>
        <taxon>Maricaulales</taxon>
        <taxon>Maricaulaceae</taxon>
        <taxon>Maricaulis</taxon>
    </lineage>
</organism>
<keyword evidence="4" id="KW-1185">Reference proteome</keyword>
<dbReference type="STRING" id="144026.SAMN04488568_12336"/>
<sequence>MRRGQALADAKALEPGLRIAPFAPDADRRLLGAFARWCGRWSPWTAPDPGEPGEDGVMVDITGCAHLFGGEDALITAALQAVRGQGLSAHGAIAPTIGLAWGLARFPARRSPSGWLIAHDVSASLHALPVEGLRIGDTAARLRRFGLKRVGDIAGLPRANLARRFGPDLVRRLDQARGQDDESLNPLQPKTPFRARMRFAEALLLLDGIKQAVRETADTLCAHLESEGRGLRRVELNLFRVDGKIHLLIIGTAAPVRDAAHIARLFNEKLDRAEIDIGFGIDVIELNATATGPLAGRQSGLIGDDQLDTEDFARLTDRLSVRLGEARVKRAARRDSHIPERAAGWSTEANPSGSALMLREAGGQQALLPPPERPLLILARPEPAEAVAEIPDGPPRSFVWRRTRHQVRQAEGPERLAPEWWRPESRASPKTRDYFRIETIEGRRFWLYRDGLYGPETRNPQWFVHGAS</sequence>
<evidence type="ECO:0000313" key="4">
    <source>
        <dbReference type="Proteomes" id="UP000199759"/>
    </source>
</evidence>